<dbReference type="OrthoDB" id="1242646at2"/>
<name>A0A7J5AIF8_9FLAO</name>
<comment type="caution">
    <text evidence="1">The sequence shown here is derived from an EMBL/GenBank/DDBJ whole genome shotgun (WGS) entry which is preliminary data.</text>
</comment>
<dbReference type="EMBL" id="WAAU01000014">
    <property type="protein sequence ID" value="KAB1157305.1"/>
    <property type="molecule type" value="Genomic_DNA"/>
</dbReference>
<dbReference type="AlphaFoldDB" id="A0A7J5AIF8"/>
<protein>
    <submittedName>
        <fullName evidence="1">Uncharacterized protein</fullName>
    </submittedName>
</protein>
<gene>
    <name evidence="1" type="ORF">F7018_10265</name>
</gene>
<evidence type="ECO:0000313" key="1">
    <source>
        <dbReference type="EMBL" id="KAB1157305.1"/>
    </source>
</evidence>
<reference evidence="1 2" key="1">
    <citation type="submission" date="2019-09" db="EMBL/GenBank/DDBJ databases">
        <authorList>
            <person name="Cao W.R."/>
        </authorList>
    </citation>
    <scope>NUCLEOTIDE SEQUENCE [LARGE SCALE GENOMIC DNA]</scope>
    <source>
        <strain evidence="2">a4</strain>
    </source>
</reference>
<organism evidence="1 2">
    <name type="scientific">Tenacibaculum aiptasiae</name>
    <dbReference type="NCBI Taxonomy" id="426481"/>
    <lineage>
        <taxon>Bacteria</taxon>
        <taxon>Pseudomonadati</taxon>
        <taxon>Bacteroidota</taxon>
        <taxon>Flavobacteriia</taxon>
        <taxon>Flavobacteriales</taxon>
        <taxon>Flavobacteriaceae</taxon>
        <taxon>Tenacibaculum</taxon>
    </lineage>
</organism>
<proteinExistence type="predicted"/>
<sequence>MSALDNITGKALTSTDLDVSANGATALLEDVTIDIKTDAVTTNKILNETILSEDIKNGEVKTDDIADKNVTVAKIANGTANQVLMTNAAGTDVEWRTVNNTVKEVLSAEYAGATLYADGTDNLGVMTSDNTGATGNYMNFYEWSSGEATAQDYDVVVRFTLPNDFTSWDATNPIVIDYQAEGTATFSATMFLENGTALGTIAAASSATWTTANLNPGAMTAGDTAVILLKLTSAAGDAAQKVRVGDITLNYNK</sequence>
<dbReference type="Proteomes" id="UP000467305">
    <property type="component" value="Unassembled WGS sequence"/>
</dbReference>
<keyword evidence="2" id="KW-1185">Reference proteome</keyword>
<accession>A0A7J5AIF8</accession>
<evidence type="ECO:0000313" key="2">
    <source>
        <dbReference type="Proteomes" id="UP000467305"/>
    </source>
</evidence>